<keyword evidence="3" id="KW-1185">Reference proteome</keyword>
<feature type="domain" description="Metallo-beta-lactamase" evidence="1">
    <location>
        <begin position="22"/>
        <end position="178"/>
    </location>
</feature>
<dbReference type="PANTHER" id="PTHR23131:SF0">
    <property type="entry name" value="ENDORIBONUCLEASE LACTB2"/>
    <property type="match status" value="1"/>
</dbReference>
<evidence type="ECO:0000259" key="1">
    <source>
        <dbReference type="SMART" id="SM00849"/>
    </source>
</evidence>
<protein>
    <submittedName>
        <fullName evidence="2">Glyoxylase, beta-lactamase superfamily II</fullName>
    </submittedName>
</protein>
<dbReference type="CDD" id="cd16278">
    <property type="entry name" value="metallo-hydrolase-like_MBL-fold"/>
    <property type="match status" value="1"/>
</dbReference>
<dbReference type="Gene3D" id="3.60.15.10">
    <property type="entry name" value="Ribonuclease Z/Hydroxyacylglutathione hydrolase-like"/>
    <property type="match status" value="1"/>
</dbReference>
<sequence>MVANVGIRRILAPNPGPMTLDGTNTWIVGDMRGVVVVDPGPRNAAHIATLASLPVRLVVVTHHHHDHTDAAIEVAERVGVPLRGFDEDWCVGADPLMDDEVLDVIEAPIRVIAAPGHTADSIALWIEHHGEHGAMVTGDTILGRGTTVIAQPDGSVDDYLATLDRLETFGDARVLPGHGDELPSLAGVVRAYRTHRMQRLAEVREALARLGQDASVEAVADHVYADVPSSVRSAVEASVAAQLAYLRG</sequence>
<dbReference type="EMBL" id="LT629695">
    <property type="protein sequence ID" value="SDH50494.1"/>
    <property type="molecule type" value="Genomic_DNA"/>
</dbReference>
<dbReference type="InterPro" id="IPR036866">
    <property type="entry name" value="RibonucZ/Hydroxyglut_hydro"/>
</dbReference>
<dbReference type="AlphaFoldDB" id="A0A1G8CYS6"/>
<dbReference type="RefSeq" id="WP_092503753.1">
    <property type="nucleotide sequence ID" value="NZ_LT629695.1"/>
</dbReference>
<dbReference type="Pfam" id="PF00753">
    <property type="entry name" value="Lactamase_B"/>
    <property type="match status" value="1"/>
</dbReference>
<dbReference type="SMART" id="SM00849">
    <property type="entry name" value="Lactamase_B"/>
    <property type="match status" value="1"/>
</dbReference>
<dbReference type="PANTHER" id="PTHR23131">
    <property type="entry name" value="ENDORIBONUCLEASE LACTB2"/>
    <property type="match status" value="1"/>
</dbReference>
<gene>
    <name evidence="2" type="ORF">SAMN04489720_1454</name>
</gene>
<name>A0A1G8CYS6_9MICO</name>
<dbReference type="InterPro" id="IPR036388">
    <property type="entry name" value="WH-like_DNA-bd_sf"/>
</dbReference>
<dbReference type="SUPFAM" id="SSF56281">
    <property type="entry name" value="Metallo-hydrolase/oxidoreductase"/>
    <property type="match status" value="1"/>
</dbReference>
<proteinExistence type="predicted"/>
<dbReference type="Gene3D" id="1.10.10.10">
    <property type="entry name" value="Winged helix-like DNA-binding domain superfamily/Winged helix DNA-binding domain"/>
    <property type="match status" value="1"/>
</dbReference>
<dbReference type="InterPro" id="IPR001279">
    <property type="entry name" value="Metallo-B-lactamas"/>
</dbReference>
<accession>A0A1G8CYS6</accession>
<dbReference type="Proteomes" id="UP000198822">
    <property type="component" value="Chromosome I"/>
</dbReference>
<evidence type="ECO:0000313" key="2">
    <source>
        <dbReference type="EMBL" id="SDH50494.1"/>
    </source>
</evidence>
<dbReference type="InterPro" id="IPR050662">
    <property type="entry name" value="Sec-metab_biosynth-thioest"/>
</dbReference>
<evidence type="ECO:0000313" key="3">
    <source>
        <dbReference type="Proteomes" id="UP000198822"/>
    </source>
</evidence>
<dbReference type="OrthoDB" id="9788263at2"/>
<dbReference type="STRING" id="399736.SAMN04489720_1454"/>
<reference evidence="3" key="1">
    <citation type="submission" date="2016-10" db="EMBL/GenBank/DDBJ databases">
        <authorList>
            <person name="Varghese N."/>
            <person name="Submissions S."/>
        </authorList>
    </citation>
    <scope>NUCLEOTIDE SEQUENCE [LARGE SCALE GENOMIC DNA]</scope>
    <source>
        <strain evidence="3">DSM 22002</strain>
    </source>
</reference>
<organism evidence="2 3">
    <name type="scientific">Agrococcus jejuensis</name>
    <dbReference type="NCBI Taxonomy" id="399736"/>
    <lineage>
        <taxon>Bacteria</taxon>
        <taxon>Bacillati</taxon>
        <taxon>Actinomycetota</taxon>
        <taxon>Actinomycetes</taxon>
        <taxon>Micrococcales</taxon>
        <taxon>Microbacteriaceae</taxon>
        <taxon>Agrococcus</taxon>
    </lineage>
</organism>